<keyword evidence="2" id="KW-0378">Hydrolase</keyword>
<dbReference type="Gene3D" id="3.40.50.1110">
    <property type="entry name" value="SGNH hydrolase"/>
    <property type="match status" value="1"/>
</dbReference>
<dbReference type="Pfam" id="PF00657">
    <property type="entry name" value="Lipase_GDSL"/>
    <property type="match status" value="1"/>
</dbReference>
<gene>
    <name evidence="2" type="ORF">B0H63DRAFT_482757</name>
</gene>
<dbReference type="InterPro" id="IPR001087">
    <property type="entry name" value="GDSL"/>
</dbReference>
<reference evidence="2" key="1">
    <citation type="journal article" date="2023" name="Mol. Phylogenet. Evol.">
        <title>Genome-scale phylogeny and comparative genomics of the fungal order Sordariales.</title>
        <authorList>
            <person name="Hensen N."/>
            <person name="Bonometti L."/>
            <person name="Westerberg I."/>
            <person name="Brannstrom I.O."/>
            <person name="Guillou S."/>
            <person name="Cros-Aarteil S."/>
            <person name="Calhoun S."/>
            <person name="Haridas S."/>
            <person name="Kuo A."/>
            <person name="Mondo S."/>
            <person name="Pangilinan J."/>
            <person name="Riley R."/>
            <person name="LaButti K."/>
            <person name="Andreopoulos B."/>
            <person name="Lipzen A."/>
            <person name="Chen C."/>
            <person name="Yan M."/>
            <person name="Daum C."/>
            <person name="Ng V."/>
            <person name="Clum A."/>
            <person name="Steindorff A."/>
            <person name="Ohm R.A."/>
            <person name="Martin F."/>
            <person name="Silar P."/>
            <person name="Natvig D.O."/>
            <person name="Lalanne C."/>
            <person name="Gautier V."/>
            <person name="Ament-Velasquez S.L."/>
            <person name="Kruys A."/>
            <person name="Hutchinson M.I."/>
            <person name="Powell A.J."/>
            <person name="Barry K."/>
            <person name="Miller A.N."/>
            <person name="Grigoriev I.V."/>
            <person name="Debuchy R."/>
            <person name="Gladieux P."/>
            <person name="Hiltunen Thoren M."/>
            <person name="Johannesson H."/>
        </authorList>
    </citation>
    <scope>NUCLEOTIDE SEQUENCE</scope>
    <source>
        <strain evidence="2">CBS 232.78</strain>
    </source>
</reference>
<dbReference type="GO" id="GO:0006629">
    <property type="term" value="P:lipid metabolic process"/>
    <property type="evidence" value="ECO:0007669"/>
    <property type="project" value="TreeGrafter"/>
</dbReference>
<dbReference type="SUPFAM" id="SSF52266">
    <property type="entry name" value="SGNH hydrolase"/>
    <property type="match status" value="1"/>
</dbReference>
<dbReference type="InterPro" id="IPR036514">
    <property type="entry name" value="SGNH_hydro_sf"/>
</dbReference>
<evidence type="ECO:0000313" key="2">
    <source>
        <dbReference type="EMBL" id="KAK3375383.1"/>
    </source>
</evidence>
<dbReference type="PANTHER" id="PTHR37981:SF1">
    <property type="entry name" value="SGNH HYDROLASE-TYPE ESTERASE DOMAIN-CONTAINING PROTEIN"/>
    <property type="match status" value="1"/>
</dbReference>
<dbReference type="PANTHER" id="PTHR37981">
    <property type="entry name" value="LIPASE 2"/>
    <property type="match status" value="1"/>
</dbReference>
<keyword evidence="3" id="KW-1185">Reference proteome</keyword>
<protein>
    <submittedName>
        <fullName evidence="2">SGNH hydrolase-type esterase domain-containing protein</fullName>
    </submittedName>
</protein>
<proteinExistence type="predicted"/>
<dbReference type="AlphaFoldDB" id="A0AAE0KEL2"/>
<dbReference type="GO" id="GO:0016788">
    <property type="term" value="F:hydrolase activity, acting on ester bonds"/>
    <property type="evidence" value="ECO:0007669"/>
    <property type="project" value="InterPro"/>
</dbReference>
<dbReference type="CDD" id="cd01823">
    <property type="entry name" value="SEST_like"/>
    <property type="match status" value="1"/>
</dbReference>
<dbReference type="Proteomes" id="UP001285441">
    <property type="component" value="Unassembled WGS sequence"/>
</dbReference>
<evidence type="ECO:0000256" key="1">
    <source>
        <dbReference type="SAM" id="SignalP"/>
    </source>
</evidence>
<feature type="signal peptide" evidence="1">
    <location>
        <begin position="1"/>
        <end position="21"/>
    </location>
</feature>
<keyword evidence="1" id="KW-0732">Signal</keyword>
<feature type="chain" id="PRO_5041946007" evidence="1">
    <location>
        <begin position="22"/>
        <end position="423"/>
    </location>
</feature>
<accession>A0AAE0KEL2</accession>
<evidence type="ECO:0000313" key="3">
    <source>
        <dbReference type="Proteomes" id="UP001285441"/>
    </source>
</evidence>
<comment type="caution">
    <text evidence="2">The sequence shown here is derived from an EMBL/GenBank/DDBJ whole genome shotgun (WGS) entry which is preliminary data.</text>
</comment>
<name>A0AAE0KEL2_9PEZI</name>
<sequence>MRFRSVFPVLLIAAYAPRAAALSRLNDRQSGPSQRVLGSAVIGADIQDGGNPCHGKRQLNGFVAFGDSYSAGIGTYVNGTENECRQGNGAYPVLLESDLAFLSRPSSPAFSFQWLSCTGSRTEDLLSGSARSQVDKFNNTPDVDFATLSIGGNDLGFFDVMNACVFRFYSFYSGTCETALAVSEEQLTSSAFKLRLGLVLMEILDKIQWEKRPNFAITVTGYARFFNADTEPCDDMSLGVWWGPAATKMKRSVRKRMNDLVLAANERLKSGIEEINGRFARPKVFFVDYDSEFDGHRFCEPGVQEPDYMSTNTWFFLPAGLDNARDVAPVVETDTISPGSPLVDPETCLAEAERSGDWGAKVVCYMAMAKKRDPALRPRHDRIMAKDSMWYVPTSYGKTFHPRSLGHEVIRDRIYKVWDEQGF</sequence>
<reference evidence="2" key="2">
    <citation type="submission" date="2023-06" db="EMBL/GenBank/DDBJ databases">
        <authorList>
            <consortium name="Lawrence Berkeley National Laboratory"/>
            <person name="Haridas S."/>
            <person name="Hensen N."/>
            <person name="Bonometti L."/>
            <person name="Westerberg I."/>
            <person name="Brannstrom I.O."/>
            <person name="Guillou S."/>
            <person name="Cros-Aarteil S."/>
            <person name="Calhoun S."/>
            <person name="Kuo A."/>
            <person name="Mondo S."/>
            <person name="Pangilinan J."/>
            <person name="Riley R."/>
            <person name="LaButti K."/>
            <person name="Andreopoulos B."/>
            <person name="Lipzen A."/>
            <person name="Chen C."/>
            <person name="Yanf M."/>
            <person name="Daum C."/>
            <person name="Ng V."/>
            <person name="Clum A."/>
            <person name="Steindorff A."/>
            <person name="Ohm R."/>
            <person name="Martin F."/>
            <person name="Silar P."/>
            <person name="Natvig D."/>
            <person name="Lalanne C."/>
            <person name="Gautier V."/>
            <person name="Ament-velasquez S.L."/>
            <person name="Kruys A."/>
            <person name="Hutchinson M.I."/>
            <person name="Powell A.J."/>
            <person name="Barry K."/>
            <person name="Miller A.N."/>
            <person name="Grigoriev I.V."/>
            <person name="Debuchy R."/>
            <person name="Gladieux P."/>
            <person name="Thoren M.H."/>
            <person name="Johannesson H."/>
        </authorList>
    </citation>
    <scope>NUCLEOTIDE SEQUENCE</scope>
    <source>
        <strain evidence="2">CBS 232.78</strain>
    </source>
</reference>
<organism evidence="2 3">
    <name type="scientific">Podospora didyma</name>
    <dbReference type="NCBI Taxonomy" id="330526"/>
    <lineage>
        <taxon>Eukaryota</taxon>
        <taxon>Fungi</taxon>
        <taxon>Dikarya</taxon>
        <taxon>Ascomycota</taxon>
        <taxon>Pezizomycotina</taxon>
        <taxon>Sordariomycetes</taxon>
        <taxon>Sordariomycetidae</taxon>
        <taxon>Sordariales</taxon>
        <taxon>Podosporaceae</taxon>
        <taxon>Podospora</taxon>
    </lineage>
</organism>
<dbReference type="InterPro" id="IPR037460">
    <property type="entry name" value="SEST-like"/>
</dbReference>
<dbReference type="EMBL" id="JAULSW010000007">
    <property type="protein sequence ID" value="KAK3375383.1"/>
    <property type="molecule type" value="Genomic_DNA"/>
</dbReference>